<dbReference type="STRING" id="1314783.A0A165N6W6"/>
<evidence type="ECO:0000313" key="3">
    <source>
        <dbReference type="EMBL" id="KZT66593.1"/>
    </source>
</evidence>
<evidence type="ECO:0000313" key="4">
    <source>
        <dbReference type="Proteomes" id="UP000076727"/>
    </source>
</evidence>
<dbReference type="InterPro" id="IPR012317">
    <property type="entry name" value="Poly(ADP-ribose)pol_cat_dom"/>
</dbReference>
<dbReference type="Proteomes" id="UP000076727">
    <property type="component" value="Unassembled WGS sequence"/>
</dbReference>
<evidence type="ECO:0000256" key="1">
    <source>
        <dbReference type="RuleBase" id="RU362114"/>
    </source>
</evidence>
<reference evidence="3 4" key="1">
    <citation type="journal article" date="2016" name="Mol. Biol. Evol.">
        <title>Comparative Genomics of Early-Diverging Mushroom-Forming Fungi Provides Insights into the Origins of Lignocellulose Decay Capabilities.</title>
        <authorList>
            <person name="Nagy L.G."/>
            <person name="Riley R."/>
            <person name="Tritt A."/>
            <person name="Adam C."/>
            <person name="Daum C."/>
            <person name="Floudas D."/>
            <person name="Sun H."/>
            <person name="Yadav J.S."/>
            <person name="Pangilinan J."/>
            <person name="Larsson K.H."/>
            <person name="Matsuura K."/>
            <person name="Barry K."/>
            <person name="Labutti K."/>
            <person name="Kuo R."/>
            <person name="Ohm R.A."/>
            <person name="Bhattacharya S.S."/>
            <person name="Shirouzu T."/>
            <person name="Yoshinaga Y."/>
            <person name="Martin F.M."/>
            <person name="Grigoriev I.V."/>
            <person name="Hibbett D.S."/>
        </authorList>
    </citation>
    <scope>NUCLEOTIDE SEQUENCE [LARGE SCALE GENOMIC DNA]</scope>
    <source>
        <strain evidence="3 4">L-15889</strain>
    </source>
</reference>
<sequence>GRFGTGIYISATSSKSDDYVKESGGSQCKAMLLNDVVMGQPIKLSANNSALTEPPAGYDSVVGEPGGDLNYDEAVGEHPLVMNQFVAIDNDMHID</sequence>
<dbReference type="AlphaFoldDB" id="A0A165N6W6"/>
<organism evidence="3 4">
    <name type="scientific">Daedalea quercina L-15889</name>
    <dbReference type="NCBI Taxonomy" id="1314783"/>
    <lineage>
        <taxon>Eukaryota</taxon>
        <taxon>Fungi</taxon>
        <taxon>Dikarya</taxon>
        <taxon>Basidiomycota</taxon>
        <taxon>Agaricomycotina</taxon>
        <taxon>Agaricomycetes</taxon>
        <taxon>Polyporales</taxon>
        <taxon>Fomitopsis</taxon>
    </lineage>
</organism>
<dbReference type="OrthoDB" id="9514740at2759"/>
<keyword evidence="1" id="KW-0520">NAD</keyword>
<keyword evidence="4" id="KW-1185">Reference proteome</keyword>
<dbReference type="EC" id="2.4.2.-" evidence="1"/>
<evidence type="ECO:0000259" key="2">
    <source>
        <dbReference type="PROSITE" id="PS51059"/>
    </source>
</evidence>
<dbReference type="Gene3D" id="3.90.228.10">
    <property type="match status" value="1"/>
</dbReference>
<proteinExistence type="predicted"/>
<feature type="domain" description="PARP catalytic" evidence="2">
    <location>
        <begin position="1"/>
        <end position="95"/>
    </location>
</feature>
<keyword evidence="1" id="KW-0808">Transferase</keyword>
<dbReference type="GO" id="GO:0003950">
    <property type="term" value="F:NAD+ poly-ADP-ribosyltransferase activity"/>
    <property type="evidence" value="ECO:0007669"/>
    <property type="project" value="UniProtKB-UniRule"/>
</dbReference>
<dbReference type="SUPFAM" id="SSF56399">
    <property type="entry name" value="ADP-ribosylation"/>
    <property type="match status" value="1"/>
</dbReference>
<dbReference type="Pfam" id="PF00644">
    <property type="entry name" value="PARP"/>
    <property type="match status" value="1"/>
</dbReference>
<dbReference type="EMBL" id="KV429086">
    <property type="protein sequence ID" value="KZT66593.1"/>
    <property type="molecule type" value="Genomic_DNA"/>
</dbReference>
<protein>
    <recommendedName>
        <fullName evidence="1">Poly [ADP-ribose] polymerase</fullName>
        <shortName evidence="1">PARP</shortName>
        <ecNumber evidence="1">2.4.2.-</ecNumber>
    </recommendedName>
</protein>
<accession>A0A165N6W6</accession>
<dbReference type="PROSITE" id="PS51059">
    <property type="entry name" value="PARP_CATALYTIC"/>
    <property type="match status" value="1"/>
</dbReference>
<keyword evidence="1" id="KW-0328">Glycosyltransferase</keyword>
<gene>
    <name evidence="3" type="ORF">DAEQUDRAFT_674722</name>
</gene>
<feature type="non-terminal residue" evidence="3">
    <location>
        <position position="1"/>
    </location>
</feature>
<name>A0A165N6W6_9APHY</name>